<dbReference type="Pfam" id="PF01266">
    <property type="entry name" value="DAO"/>
    <property type="match status" value="1"/>
</dbReference>
<keyword evidence="9" id="KW-1185">Reference proteome</keyword>
<feature type="domain" description="FAD dependent oxidoreductase" evidence="7">
    <location>
        <begin position="9"/>
        <end position="425"/>
    </location>
</feature>
<dbReference type="GO" id="GO:0004657">
    <property type="term" value="F:proline dehydrogenase activity"/>
    <property type="evidence" value="ECO:0007669"/>
    <property type="project" value="TreeGrafter"/>
</dbReference>
<dbReference type="EMBL" id="ML977173">
    <property type="protein sequence ID" value="KAF1983724.1"/>
    <property type="molecule type" value="Genomic_DNA"/>
</dbReference>
<reference evidence="8" key="1">
    <citation type="journal article" date="2020" name="Stud. Mycol.">
        <title>101 Dothideomycetes genomes: a test case for predicting lifestyles and emergence of pathogens.</title>
        <authorList>
            <person name="Haridas S."/>
            <person name="Albert R."/>
            <person name="Binder M."/>
            <person name="Bloem J."/>
            <person name="Labutti K."/>
            <person name="Salamov A."/>
            <person name="Andreopoulos B."/>
            <person name="Baker S."/>
            <person name="Barry K."/>
            <person name="Bills G."/>
            <person name="Bluhm B."/>
            <person name="Cannon C."/>
            <person name="Castanera R."/>
            <person name="Culley D."/>
            <person name="Daum C."/>
            <person name="Ezra D."/>
            <person name="Gonzalez J."/>
            <person name="Henrissat B."/>
            <person name="Kuo A."/>
            <person name="Liang C."/>
            <person name="Lipzen A."/>
            <person name="Lutzoni F."/>
            <person name="Magnuson J."/>
            <person name="Mondo S."/>
            <person name="Nolan M."/>
            <person name="Ohm R."/>
            <person name="Pangilinan J."/>
            <person name="Park H.-J."/>
            <person name="Ramirez L."/>
            <person name="Alfaro M."/>
            <person name="Sun H."/>
            <person name="Tritt A."/>
            <person name="Yoshinaga Y."/>
            <person name="Zwiers L.-H."/>
            <person name="Turgeon B."/>
            <person name="Goodwin S."/>
            <person name="Spatafora J."/>
            <person name="Crous P."/>
            <person name="Grigoriev I."/>
        </authorList>
    </citation>
    <scope>NUCLEOTIDE SEQUENCE</scope>
    <source>
        <strain evidence="8">CBS 113979</strain>
    </source>
</reference>
<name>A0A6G1GSE2_9PEZI</name>
<dbReference type="PANTHER" id="PTHR10961">
    <property type="entry name" value="PEROXISOMAL SARCOSINE OXIDASE"/>
    <property type="match status" value="1"/>
</dbReference>
<protein>
    <submittedName>
        <fullName evidence="8">FAD dependent oxidoreductase</fullName>
    </submittedName>
</protein>
<evidence type="ECO:0000313" key="9">
    <source>
        <dbReference type="Proteomes" id="UP000800041"/>
    </source>
</evidence>
<dbReference type="GO" id="GO:0050031">
    <property type="term" value="F:L-pipecolate oxidase activity"/>
    <property type="evidence" value="ECO:0007669"/>
    <property type="project" value="TreeGrafter"/>
</dbReference>
<accession>A0A6G1GSE2</accession>
<evidence type="ECO:0000259" key="7">
    <source>
        <dbReference type="Pfam" id="PF01266"/>
    </source>
</evidence>
<dbReference type="GO" id="GO:0008115">
    <property type="term" value="F:sarcosine oxidase activity"/>
    <property type="evidence" value="ECO:0007669"/>
    <property type="project" value="TreeGrafter"/>
</dbReference>
<dbReference type="Gene3D" id="3.30.9.10">
    <property type="entry name" value="D-Amino Acid Oxidase, subunit A, domain 2"/>
    <property type="match status" value="1"/>
</dbReference>
<keyword evidence="5" id="KW-0560">Oxidoreductase</keyword>
<evidence type="ECO:0000313" key="8">
    <source>
        <dbReference type="EMBL" id="KAF1983724.1"/>
    </source>
</evidence>
<dbReference type="AlphaFoldDB" id="A0A6G1GSE2"/>
<dbReference type="InterPro" id="IPR036188">
    <property type="entry name" value="FAD/NAD-bd_sf"/>
</dbReference>
<evidence type="ECO:0000256" key="3">
    <source>
        <dbReference type="ARBA" id="ARBA00022630"/>
    </source>
</evidence>
<dbReference type="InterPro" id="IPR045170">
    <property type="entry name" value="MTOX"/>
</dbReference>
<dbReference type="PANTHER" id="PTHR10961:SF46">
    <property type="entry name" value="PEROXISOMAL SARCOSINE OXIDASE"/>
    <property type="match status" value="1"/>
</dbReference>
<organism evidence="8 9">
    <name type="scientific">Aulographum hederae CBS 113979</name>
    <dbReference type="NCBI Taxonomy" id="1176131"/>
    <lineage>
        <taxon>Eukaryota</taxon>
        <taxon>Fungi</taxon>
        <taxon>Dikarya</taxon>
        <taxon>Ascomycota</taxon>
        <taxon>Pezizomycotina</taxon>
        <taxon>Dothideomycetes</taxon>
        <taxon>Pleosporomycetidae</taxon>
        <taxon>Aulographales</taxon>
        <taxon>Aulographaceae</taxon>
    </lineage>
</organism>
<evidence type="ECO:0000256" key="1">
    <source>
        <dbReference type="ARBA" id="ARBA00001974"/>
    </source>
</evidence>
<dbReference type="Gene3D" id="3.50.50.60">
    <property type="entry name" value="FAD/NAD(P)-binding domain"/>
    <property type="match status" value="1"/>
</dbReference>
<comment type="cofactor">
    <cofactor evidence="1">
        <name>FAD</name>
        <dbReference type="ChEBI" id="CHEBI:57692"/>
    </cofactor>
</comment>
<sequence>MASEIPESILIIGAGVFGLSTADALSRDPDYKDTKITLVERHSFPAPDGASIDTSRIIRADYADPAYASLALAAQEQWRGDFGADGRYHESSLGLTADPGKEDYVAKSLENVLALEELAKTTSGGGSIKPIRVLDSPEEITSVTRTGGSSGTHGYLNPNSGWADAEASMRYLYNRVRATNRITFVTASVTRLLFSSGPVPRVLGALLADGSRLTASLTILAAGAWTPSLLDLRGVLRATGQILAYIPLTEQEQAHLAQTPVQLNMSSGMFIIPPPPPTSSTPSPEALERGVPRPHAFLKVARHGHGYSNPVTIPYPEPPREGERQEKTITISLPQTSPSTAYASQAIPSEGTTACRTALRSFLSPSSPIPSRPFTHTRLCHYADTRSGDFILSFHPAYAKSLFVASGGNGHAFKFLPVIGERVVECLRGRCPAEFREKWAWPGWVEEGKWEGDGSRGGAKGMVLEEEMRREKGKL</sequence>
<evidence type="ECO:0000256" key="2">
    <source>
        <dbReference type="ARBA" id="ARBA00010989"/>
    </source>
</evidence>
<dbReference type="SUPFAM" id="SSF51905">
    <property type="entry name" value="FAD/NAD(P)-binding domain"/>
    <property type="match status" value="1"/>
</dbReference>
<keyword evidence="4" id="KW-0274">FAD</keyword>
<dbReference type="InterPro" id="IPR006076">
    <property type="entry name" value="FAD-dep_OxRdtase"/>
</dbReference>
<comment type="similarity">
    <text evidence="2">Belongs to the MSOX/MTOX family.</text>
</comment>
<evidence type="ECO:0000256" key="5">
    <source>
        <dbReference type="ARBA" id="ARBA00023002"/>
    </source>
</evidence>
<evidence type="ECO:0000256" key="6">
    <source>
        <dbReference type="SAM" id="MobiDB-lite"/>
    </source>
</evidence>
<dbReference type="OrthoDB" id="2219495at2759"/>
<feature type="region of interest" description="Disordered" evidence="6">
    <location>
        <begin position="452"/>
        <end position="475"/>
    </location>
</feature>
<gene>
    <name evidence="8" type="ORF">K402DRAFT_382520</name>
</gene>
<proteinExistence type="inferred from homology"/>
<evidence type="ECO:0000256" key="4">
    <source>
        <dbReference type="ARBA" id="ARBA00022827"/>
    </source>
</evidence>
<keyword evidence="3" id="KW-0285">Flavoprotein</keyword>
<dbReference type="GO" id="GO:0050660">
    <property type="term" value="F:flavin adenine dinucleotide binding"/>
    <property type="evidence" value="ECO:0007669"/>
    <property type="project" value="InterPro"/>
</dbReference>
<dbReference type="Proteomes" id="UP000800041">
    <property type="component" value="Unassembled WGS sequence"/>
</dbReference>
<feature type="compositionally biased region" description="Basic and acidic residues" evidence="6">
    <location>
        <begin position="466"/>
        <end position="475"/>
    </location>
</feature>